<dbReference type="EMBL" id="PDHS01000137">
    <property type="protein sequence ID" value="MQM30188.1"/>
    <property type="molecule type" value="Genomic_DNA"/>
</dbReference>
<dbReference type="InterPro" id="IPR055438">
    <property type="entry name" value="AstE_AspA_cat"/>
</dbReference>
<protein>
    <submittedName>
        <fullName evidence="6">Peptidase M14</fullName>
    </submittedName>
</protein>
<dbReference type="Pfam" id="PF24827">
    <property type="entry name" value="AstE_AspA_cat"/>
    <property type="match status" value="1"/>
</dbReference>
<dbReference type="GO" id="GO:0046872">
    <property type="term" value="F:metal ion binding"/>
    <property type="evidence" value="ECO:0007669"/>
    <property type="project" value="UniProtKB-KW"/>
</dbReference>
<dbReference type="Proteomes" id="UP000342300">
    <property type="component" value="Unassembled WGS sequence"/>
</dbReference>
<evidence type="ECO:0000313" key="6">
    <source>
        <dbReference type="EMBL" id="MQM30188.1"/>
    </source>
</evidence>
<keyword evidence="2" id="KW-0479">Metal-binding</keyword>
<evidence type="ECO:0000259" key="5">
    <source>
        <dbReference type="Pfam" id="PF24827"/>
    </source>
</evidence>
<evidence type="ECO:0000256" key="3">
    <source>
        <dbReference type="ARBA" id="ARBA00022801"/>
    </source>
</evidence>
<evidence type="ECO:0000256" key="2">
    <source>
        <dbReference type="ARBA" id="ARBA00022723"/>
    </source>
</evidence>
<accession>A0A6A7RRX5</accession>
<dbReference type="AlphaFoldDB" id="A0A6A7RRX5"/>
<evidence type="ECO:0000313" key="7">
    <source>
        <dbReference type="Proteomes" id="UP000342300"/>
    </source>
</evidence>
<dbReference type="Gene3D" id="3.40.630.10">
    <property type="entry name" value="Zn peptidases"/>
    <property type="match status" value="1"/>
</dbReference>
<sequence>MLTVLESLPTGFLETPARELHRLLRGPTLIHLPGRREAPLLVSVLLHGNEDSGVVALQRVLRAHAGRQLPRALSILVGNVAAAREGLRRLDHQPDYNRVWPGTELHAGAPEHAAMSEVHRIMRERGVFASVDVHNNTGLNPLYCVVNSLDQAVLHLALLFSRTVVWFRGLAGSQTTAFSPLCPSLTLECGKPGKAANEAHAASFIDACLHLAQFPSHDVHEHDIDLYHTVATVRVPGAVSFGFGDALADVDFDPRLDHMNFRQLEPGTAFGRTRLAFPLDVRDERRRDVSEDYFACSDGTITLRRTSTPAMLTLDARVVRQDCLCYLMERIPFPHSATAARHWCASV</sequence>
<keyword evidence="4" id="KW-0862">Zinc</keyword>
<gene>
    <name evidence="6" type="ORF">CRU78_06460</name>
</gene>
<dbReference type="SUPFAM" id="SSF53187">
    <property type="entry name" value="Zn-dependent exopeptidases"/>
    <property type="match status" value="1"/>
</dbReference>
<comment type="caution">
    <text evidence="6">The sequence shown here is derived from an EMBL/GenBank/DDBJ whole genome shotgun (WGS) entry which is preliminary data.</text>
</comment>
<evidence type="ECO:0000256" key="4">
    <source>
        <dbReference type="ARBA" id="ARBA00022833"/>
    </source>
</evidence>
<reference evidence="6 7" key="1">
    <citation type="submission" date="2017-09" db="EMBL/GenBank/DDBJ databases">
        <title>Metagenomic Analysis Reveals Denitrifying Candidatus Accumulibacter and Flanking Population as a Source of N2O.</title>
        <authorList>
            <person name="Gao H."/>
            <person name="Mao Y."/>
            <person name="Zhao X."/>
            <person name="Liu W.-T."/>
            <person name="Zhang T."/>
            <person name="Wells G."/>
        </authorList>
    </citation>
    <scope>NUCLEOTIDE SEQUENCE [LARGE SCALE GENOMIC DNA]</scope>
    <source>
        <strain evidence="6">CANDO_2_IC</strain>
    </source>
</reference>
<dbReference type="GO" id="GO:0016788">
    <property type="term" value="F:hydrolase activity, acting on ester bonds"/>
    <property type="evidence" value="ECO:0007669"/>
    <property type="project" value="InterPro"/>
</dbReference>
<name>A0A6A7RRX5_9PROT</name>
<organism evidence="6 7">
    <name type="scientific">Candidatus Accumulibacter phosphatis</name>
    <dbReference type="NCBI Taxonomy" id="327160"/>
    <lineage>
        <taxon>Bacteria</taxon>
        <taxon>Pseudomonadati</taxon>
        <taxon>Pseudomonadota</taxon>
        <taxon>Betaproteobacteria</taxon>
        <taxon>Candidatus Accumulibacter</taxon>
    </lineage>
</organism>
<keyword evidence="3" id="KW-0378">Hydrolase</keyword>
<proteinExistence type="predicted"/>
<feature type="domain" description="Succinylglutamate desuccinylase/Aspartoacylase catalytic" evidence="5">
    <location>
        <begin position="45"/>
        <end position="126"/>
    </location>
</feature>
<evidence type="ECO:0000256" key="1">
    <source>
        <dbReference type="ARBA" id="ARBA00001947"/>
    </source>
</evidence>
<comment type="cofactor">
    <cofactor evidence="1">
        <name>Zn(2+)</name>
        <dbReference type="ChEBI" id="CHEBI:29105"/>
    </cofactor>
</comment>
<dbReference type="CDD" id="cd06256">
    <property type="entry name" value="M14_ASTE_ASPA-like"/>
    <property type="match status" value="1"/>
</dbReference>